<feature type="region of interest" description="Disordered" evidence="1">
    <location>
        <begin position="13"/>
        <end position="37"/>
    </location>
</feature>
<dbReference type="EMBL" id="BAAAPK010000001">
    <property type="protein sequence ID" value="GAA1683706.1"/>
    <property type="molecule type" value="Genomic_DNA"/>
</dbReference>
<organism evidence="2 3">
    <name type="scientific">Microbacterium lacus</name>
    <dbReference type="NCBI Taxonomy" id="415217"/>
    <lineage>
        <taxon>Bacteria</taxon>
        <taxon>Bacillati</taxon>
        <taxon>Actinomycetota</taxon>
        <taxon>Actinomycetes</taxon>
        <taxon>Micrococcales</taxon>
        <taxon>Microbacteriaceae</taxon>
        <taxon>Microbacterium</taxon>
    </lineage>
</organism>
<comment type="caution">
    <text evidence="2">The sequence shown here is derived from an EMBL/GenBank/DDBJ whole genome shotgun (WGS) entry which is preliminary data.</text>
</comment>
<sequence>MPLRFLHRFVRLAPTGPAQGKGEGMPRRPSPLPPPLGDTFSVRAAREAGVTGARLRARDLESPFSGVRRLRKPDEVPQDHDDSPTAACARVATARLVSTAHAYGTVMSEEAFFCHVTAAAIWGLPLPLRVLRMESRSSPTGTRGERPIDVGVRLPRRGPRVSGVRTHRLAGELLSVREVGGRRVTSPATTWAQLAEELTVDELIIVGDAIVHQPRGRNAIKGAPGSGLATLDQLAAAATAGRRTGVEKLRQALPHIRAGSMSPPETQLRLAATRAGLPEPALDFDVLDPSGAMIGFTELAYPRWMILIEFEGDHHRVSRAQWDRDIEKHARCVELGWNVLRFTGRHVYPTPEPAVARIRAALVRAGWHPGPEPRIAR</sequence>
<gene>
    <name evidence="2" type="ORF">GCM10009807_29410</name>
</gene>
<evidence type="ECO:0008006" key="4">
    <source>
        <dbReference type="Google" id="ProtNLM"/>
    </source>
</evidence>
<reference evidence="2 3" key="1">
    <citation type="journal article" date="2019" name="Int. J. Syst. Evol. Microbiol.">
        <title>The Global Catalogue of Microorganisms (GCM) 10K type strain sequencing project: providing services to taxonomists for standard genome sequencing and annotation.</title>
        <authorList>
            <consortium name="The Broad Institute Genomics Platform"/>
            <consortium name="The Broad Institute Genome Sequencing Center for Infectious Disease"/>
            <person name="Wu L."/>
            <person name="Ma J."/>
        </authorList>
    </citation>
    <scope>NUCLEOTIDE SEQUENCE [LARGE SCALE GENOMIC DNA]</scope>
    <source>
        <strain evidence="2 3">JCM 15575</strain>
    </source>
</reference>
<dbReference type="InterPro" id="IPR011335">
    <property type="entry name" value="Restrct_endonuc-II-like"/>
</dbReference>
<accession>A0ABN2H8Z6</accession>
<evidence type="ECO:0000313" key="2">
    <source>
        <dbReference type="EMBL" id="GAA1683706.1"/>
    </source>
</evidence>
<dbReference type="Proteomes" id="UP001500596">
    <property type="component" value="Unassembled WGS sequence"/>
</dbReference>
<dbReference type="Gene3D" id="3.40.960.10">
    <property type="entry name" value="VSR Endonuclease"/>
    <property type="match status" value="1"/>
</dbReference>
<proteinExistence type="predicted"/>
<name>A0ABN2H8Z6_9MICO</name>
<evidence type="ECO:0000313" key="3">
    <source>
        <dbReference type="Proteomes" id="UP001500596"/>
    </source>
</evidence>
<evidence type="ECO:0000256" key="1">
    <source>
        <dbReference type="SAM" id="MobiDB-lite"/>
    </source>
</evidence>
<protein>
    <recommendedName>
        <fullName evidence="4">DUF559 domain-containing protein</fullName>
    </recommendedName>
</protein>
<keyword evidence="3" id="KW-1185">Reference proteome</keyword>
<dbReference type="SUPFAM" id="SSF52980">
    <property type="entry name" value="Restriction endonuclease-like"/>
    <property type="match status" value="1"/>
</dbReference>